<comment type="cofactor">
    <cofactor evidence="1">
        <name>a divalent metal cation</name>
        <dbReference type="ChEBI" id="CHEBI:60240"/>
    </cofactor>
</comment>
<protein>
    <submittedName>
        <fullName evidence="4">Uncharacterized protein</fullName>
    </submittedName>
</protein>
<dbReference type="Pfam" id="PF13359">
    <property type="entry name" value="DDE_Tnp_4"/>
    <property type="match status" value="1"/>
</dbReference>
<dbReference type="InterPro" id="IPR027806">
    <property type="entry name" value="HARBI1_dom"/>
</dbReference>
<organism evidence="4">
    <name type="scientific">Magallana gigas</name>
    <name type="common">Pacific oyster</name>
    <name type="synonym">Crassostrea gigas</name>
    <dbReference type="NCBI Taxonomy" id="29159"/>
    <lineage>
        <taxon>Eukaryota</taxon>
        <taxon>Metazoa</taxon>
        <taxon>Spiralia</taxon>
        <taxon>Lophotrochozoa</taxon>
        <taxon>Mollusca</taxon>
        <taxon>Bivalvia</taxon>
        <taxon>Autobranchia</taxon>
        <taxon>Pteriomorphia</taxon>
        <taxon>Ostreida</taxon>
        <taxon>Ostreoidea</taxon>
        <taxon>Ostreidae</taxon>
        <taxon>Magallana</taxon>
    </lineage>
</organism>
<evidence type="ECO:0000256" key="3">
    <source>
        <dbReference type="SAM" id="MobiDB-lite"/>
    </source>
</evidence>
<sequence>MRDRLFISHEVIIPAGSRCCPNHLQRNIEDVNLTSTTTTLNRYLITQLIRFLRSEVLRSERVRLNFESQSHLQDKDYIDLLGISKAAFEDMLKYVEAGVKPTQSRTVRTSLAIFLMKLRGGESNRILSTLFNISKSGIHRSIKSIRSALIEGTFVSENLGFQHVTREQIIHQHTRPLAQTLFGDTTRPQVILVLDGTYIYINKSANFKFQRQSFSFHKGRPLVKPMVIVSTTGYFIPIIGPYFAKDNDASILNHIMKSNIKDIRSWIQDDDVFIVDRGFRDSITYLQDLGIKVEMPSFMEKGERQMSTEAANTSRLVTKIRWVVESANARIKNWKYLGHILPSSQIAFIGDYIKIVCIICNKYLKPLSSGNEDEDQALGAKMLYLSKQVNQLKEQVEEQHLDRRSVCWKEVSEVVDFPQLDEERLHELTCGSYQLRLPSSYAQEHIEGDCAIHMHKEEDGLLRIRMQSRHTSSKTYQLWIEYEDGDIIAWYCKCRAGARVVGMCAHTASIVWYLGFARHRRDVSRIGVCDWGEFLEDATAVDSSESDSDNSSDESTVEEYPPPPPLPLLSSM</sequence>
<dbReference type="PANTHER" id="PTHR23080">
    <property type="entry name" value="THAP DOMAIN PROTEIN"/>
    <property type="match status" value="1"/>
</dbReference>
<dbReference type="HOGENOM" id="CLU_043338_0_0_1"/>
<evidence type="ECO:0000313" key="4">
    <source>
        <dbReference type="EMBL" id="EKC25484.1"/>
    </source>
</evidence>
<gene>
    <name evidence="4" type="ORF">CGI_10008914</name>
</gene>
<proteinExistence type="predicted"/>
<feature type="compositionally biased region" description="Acidic residues" evidence="3">
    <location>
        <begin position="544"/>
        <end position="557"/>
    </location>
</feature>
<name>K1Q294_MAGGI</name>
<dbReference type="AlphaFoldDB" id="K1Q294"/>
<dbReference type="InParanoid" id="K1Q294"/>
<dbReference type="GO" id="GO:0046872">
    <property type="term" value="F:metal ion binding"/>
    <property type="evidence" value="ECO:0007669"/>
    <property type="project" value="UniProtKB-KW"/>
</dbReference>
<feature type="compositionally biased region" description="Pro residues" evidence="3">
    <location>
        <begin position="560"/>
        <end position="572"/>
    </location>
</feature>
<reference evidence="4" key="1">
    <citation type="journal article" date="2012" name="Nature">
        <title>The oyster genome reveals stress adaptation and complexity of shell formation.</title>
        <authorList>
            <person name="Zhang G."/>
            <person name="Fang X."/>
            <person name="Guo X."/>
            <person name="Li L."/>
            <person name="Luo R."/>
            <person name="Xu F."/>
            <person name="Yang P."/>
            <person name="Zhang L."/>
            <person name="Wang X."/>
            <person name="Qi H."/>
            <person name="Xiong Z."/>
            <person name="Que H."/>
            <person name="Xie Y."/>
            <person name="Holland P.W."/>
            <person name="Paps J."/>
            <person name="Zhu Y."/>
            <person name="Wu F."/>
            <person name="Chen Y."/>
            <person name="Wang J."/>
            <person name="Peng C."/>
            <person name="Meng J."/>
            <person name="Yang L."/>
            <person name="Liu J."/>
            <person name="Wen B."/>
            <person name="Zhang N."/>
            <person name="Huang Z."/>
            <person name="Zhu Q."/>
            <person name="Feng Y."/>
            <person name="Mount A."/>
            <person name="Hedgecock D."/>
            <person name="Xu Z."/>
            <person name="Liu Y."/>
            <person name="Domazet-Loso T."/>
            <person name="Du Y."/>
            <person name="Sun X."/>
            <person name="Zhang S."/>
            <person name="Liu B."/>
            <person name="Cheng P."/>
            <person name="Jiang X."/>
            <person name="Li J."/>
            <person name="Fan D."/>
            <person name="Wang W."/>
            <person name="Fu W."/>
            <person name="Wang T."/>
            <person name="Wang B."/>
            <person name="Zhang J."/>
            <person name="Peng Z."/>
            <person name="Li Y."/>
            <person name="Li N."/>
            <person name="Wang J."/>
            <person name="Chen M."/>
            <person name="He Y."/>
            <person name="Tan F."/>
            <person name="Song X."/>
            <person name="Zheng Q."/>
            <person name="Huang R."/>
            <person name="Yang H."/>
            <person name="Du X."/>
            <person name="Chen L."/>
            <person name="Yang M."/>
            <person name="Gaffney P.M."/>
            <person name="Wang S."/>
            <person name="Luo L."/>
            <person name="She Z."/>
            <person name="Ming Y."/>
            <person name="Huang W."/>
            <person name="Zhang S."/>
            <person name="Huang B."/>
            <person name="Zhang Y."/>
            <person name="Qu T."/>
            <person name="Ni P."/>
            <person name="Miao G."/>
            <person name="Wang J."/>
            <person name="Wang Q."/>
            <person name="Steinberg C.E."/>
            <person name="Wang H."/>
            <person name="Li N."/>
            <person name="Qian L."/>
            <person name="Zhang G."/>
            <person name="Li Y."/>
            <person name="Yang H."/>
            <person name="Liu X."/>
            <person name="Wang J."/>
            <person name="Yin Y."/>
            <person name="Wang J."/>
        </authorList>
    </citation>
    <scope>NUCLEOTIDE SEQUENCE [LARGE SCALE GENOMIC DNA]</scope>
    <source>
        <strain evidence="4">05x7-T-G4-1.051#20</strain>
    </source>
</reference>
<accession>K1Q294</accession>
<dbReference type="EMBL" id="JH819060">
    <property type="protein sequence ID" value="EKC25484.1"/>
    <property type="molecule type" value="Genomic_DNA"/>
</dbReference>
<keyword evidence="2" id="KW-0479">Metal-binding</keyword>
<feature type="region of interest" description="Disordered" evidence="3">
    <location>
        <begin position="540"/>
        <end position="572"/>
    </location>
</feature>
<evidence type="ECO:0000256" key="2">
    <source>
        <dbReference type="ARBA" id="ARBA00022723"/>
    </source>
</evidence>
<evidence type="ECO:0000256" key="1">
    <source>
        <dbReference type="ARBA" id="ARBA00001968"/>
    </source>
</evidence>